<dbReference type="RefSeq" id="XP_011386714.1">
    <property type="nucleotide sequence ID" value="XM_011388412.1"/>
</dbReference>
<sequence length="543" mass="60299">MQLGGGFIIDDLSTVFDLDDTDGRPTDTQPTNNTDGTRLDTVATPNALSSKQEAKLRSFLDAALENITRGYRKRFDASSSLHSLTSYVREWLRVLSVLAHIPPYGSGSTNLLVSYLLRCSTEFSEGITGYSLAMEFEAMKNKRKRTREHVDKPDGAHMEHKQSDKDRDYDDQDWDEEQERQHLIASRTKQLNLALQTLDFVDRIWVAVLRGNLINVDVALSNARKAFPDSPDTTQDQLAHHSRISHTILSTSSLVPSPAIDGRFVSGVSSSRSAQARESLPIHGGRANKTVGVTDQVRLRNIAICSREKLFSWMRAELDAPPPPTMQEDEQNELSDSTLPGVLEDEQDADTGDDATQEADDDRDFEDVAIGDDQVDNRAGYDVEQDTEEHQHYQHVFDRKLDPDADDDADDVQEAAGQASDQMLGASVLGTVEAVACSETHDKRRHSSDSSVESRIQEPRAEALPSKRRRRASPAVHTDVHIANANAKVTRSETRSINLNLSDTIAQWDVAFTRLFSRTLRTLSDLSDSAKRADKTDLASSPA</sequence>
<dbReference type="VEuPathDB" id="FungiDB:UMAG_10965"/>
<keyword evidence="3" id="KW-1185">Reference proteome</keyword>
<dbReference type="InParanoid" id="A0A0D1E7H2"/>
<evidence type="ECO:0000256" key="1">
    <source>
        <dbReference type="SAM" id="MobiDB-lite"/>
    </source>
</evidence>
<dbReference type="Proteomes" id="UP000000561">
    <property type="component" value="Chromosome 1"/>
</dbReference>
<feature type="compositionally biased region" description="Acidic residues" evidence="1">
    <location>
        <begin position="343"/>
        <end position="374"/>
    </location>
</feature>
<feature type="region of interest" description="Disordered" evidence="1">
    <location>
        <begin position="144"/>
        <end position="175"/>
    </location>
</feature>
<evidence type="ECO:0000313" key="2">
    <source>
        <dbReference type="EMBL" id="KIS71839.1"/>
    </source>
</evidence>
<feature type="compositionally biased region" description="Acidic residues" evidence="1">
    <location>
        <begin position="404"/>
        <end position="413"/>
    </location>
</feature>
<organism evidence="2 3">
    <name type="scientific">Mycosarcoma maydis</name>
    <name type="common">Corn smut fungus</name>
    <name type="synonym">Ustilago maydis</name>
    <dbReference type="NCBI Taxonomy" id="5270"/>
    <lineage>
        <taxon>Eukaryota</taxon>
        <taxon>Fungi</taxon>
        <taxon>Dikarya</taxon>
        <taxon>Basidiomycota</taxon>
        <taxon>Ustilaginomycotina</taxon>
        <taxon>Ustilaginomycetes</taxon>
        <taxon>Ustilaginales</taxon>
        <taxon>Ustilaginaceae</taxon>
        <taxon>Mycosarcoma</taxon>
    </lineage>
</organism>
<protein>
    <submittedName>
        <fullName evidence="2">Uncharacterized protein</fullName>
    </submittedName>
</protein>
<dbReference type="KEGG" id="uma:UMAG_10965"/>
<feature type="region of interest" description="Disordered" evidence="1">
    <location>
        <begin position="343"/>
        <end position="377"/>
    </location>
</feature>
<feature type="region of interest" description="Disordered" evidence="1">
    <location>
        <begin position="439"/>
        <end position="476"/>
    </location>
</feature>
<evidence type="ECO:0000313" key="3">
    <source>
        <dbReference type="Proteomes" id="UP000000561"/>
    </source>
</evidence>
<dbReference type="EMBL" id="CM003140">
    <property type="protein sequence ID" value="KIS71839.1"/>
    <property type="molecule type" value="Genomic_DNA"/>
</dbReference>
<name>A0A0D1E7H2_MYCMD</name>
<accession>A0A0D1E7H2</accession>
<feature type="compositionally biased region" description="Basic and acidic residues" evidence="1">
    <location>
        <begin position="148"/>
        <end position="168"/>
    </location>
</feature>
<feature type="region of interest" description="Disordered" evidence="1">
    <location>
        <begin position="401"/>
        <end position="422"/>
    </location>
</feature>
<dbReference type="AlphaFoldDB" id="A0A0D1E7H2"/>
<reference evidence="2 3" key="1">
    <citation type="journal article" date="2006" name="Nature">
        <title>Insights from the genome of the biotrophic fungal plant pathogen Ustilago maydis.</title>
        <authorList>
            <person name="Kamper J."/>
            <person name="Kahmann R."/>
            <person name="Bolker M."/>
            <person name="Ma L.J."/>
            <person name="Brefort T."/>
            <person name="Saville B.J."/>
            <person name="Banuett F."/>
            <person name="Kronstad J.W."/>
            <person name="Gold S.E."/>
            <person name="Muller O."/>
            <person name="Perlin M.H."/>
            <person name="Wosten H.A."/>
            <person name="de Vries R."/>
            <person name="Ruiz-Herrera J."/>
            <person name="Reynaga-Pena C.G."/>
            <person name="Snetselaar K."/>
            <person name="McCann M."/>
            <person name="Perez-Martin J."/>
            <person name="Feldbrugge M."/>
            <person name="Basse C.W."/>
            <person name="Steinberg G."/>
            <person name="Ibeas J.I."/>
            <person name="Holloman W."/>
            <person name="Guzman P."/>
            <person name="Farman M."/>
            <person name="Stajich J.E."/>
            <person name="Sentandreu R."/>
            <person name="Gonzalez-Prieto J.M."/>
            <person name="Kennell J.C."/>
            <person name="Molina L."/>
            <person name="Schirawski J."/>
            <person name="Mendoza-Mendoza A."/>
            <person name="Greilinger D."/>
            <person name="Munch K."/>
            <person name="Rossel N."/>
            <person name="Scherer M."/>
            <person name="Vranes M."/>
            <person name="Ladendorf O."/>
            <person name="Vincon V."/>
            <person name="Fuchs U."/>
            <person name="Sandrock B."/>
            <person name="Meng S."/>
            <person name="Ho E.C."/>
            <person name="Cahill M.J."/>
            <person name="Boyce K.J."/>
            <person name="Klose J."/>
            <person name="Klosterman S.J."/>
            <person name="Deelstra H.J."/>
            <person name="Ortiz-Castellanos L."/>
            <person name="Li W."/>
            <person name="Sanchez-Alonso P."/>
            <person name="Schreier P.H."/>
            <person name="Hauser-Hahn I."/>
            <person name="Vaupel M."/>
            <person name="Koopmann E."/>
            <person name="Friedrich G."/>
            <person name="Voss H."/>
            <person name="Schluter T."/>
            <person name="Margolis J."/>
            <person name="Platt D."/>
            <person name="Swimmer C."/>
            <person name="Gnirke A."/>
            <person name="Chen F."/>
            <person name="Vysotskaia V."/>
            <person name="Mannhaupt G."/>
            <person name="Guldener U."/>
            <person name="Munsterkotter M."/>
            <person name="Haase D."/>
            <person name="Oesterheld M."/>
            <person name="Mewes H.W."/>
            <person name="Mauceli E.W."/>
            <person name="DeCaprio D."/>
            <person name="Wade C.M."/>
            <person name="Butler J."/>
            <person name="Young S."/>
            <person name="Jaffe D.B."/>
            <person name="Calvo S."/>
            <person name="Nusbaum C."/>
            <person name="Galagan J."/>
            <person name="Birren B.W."/>
        </authorList>
    </citation>
    <scope>NUCLEOTIDE SEQUENCE [LARGE SCALE GENOMIC DNA]</scope>
    <source>
        <strain evidence="3">DSM 14603 / FGSC 9021 / UM521</strain>
    </source>
</reference>
<proteinExistence type="predicted"/>
<dbReference type="GeneID" id="23566914"/>
<dbReference type="OrthoDB" id="2574879at2759"/>
<gene>
    <name evidence="2" type="ORF">UMAG_10965</name>
</gene>